<name>A0A8H7W3C6_9HELO</name>
<comment type="subcellular location">
    <subcellularLocation>
        <location evidence="2">Secreted</location>
    </subcellularLocation>
</comment>
<keyword evidence="3" id="KW-0964">Secreted</keyword>
<dbReference type="OrthoDB" id="4849160at2759"/>
<dbReference type="InterPro" id="IPR049892">
    <property type="entry name" value="AA9"/>
</dbReference>
<feature type="region of interest" description="Disordered" evidence="6">
    <location>
        <begin position="270"/>
        <end position="320"/>
    </location>
</feature>
<feature type="signal peptide" evidence="7">
    <location>
        <begin position="1"/>
        <end position="21"/>
    </location>
</feature>
<proteinExistence type="predicted"/>
<evidence type="ECO:0000256" key="5">
    <source>
        <dbReference type="ARBA" id="ARBA00023180"/>
    </source>
</evidence>
<protein>
    <recommendedName>
        <fullName evidence="8">Auxiliary Activity family 9 catalytic domain-containing protein</fullName>
    </recommendedName>
</protein>
<feature type="compositionally biased region" description="Low complexity" evidence="6">
    <location>
        <begin position="270"/>
        <end position="312"/>
    </location>
</feature>
<feature type="chain" id="PRO_5034229653" description="Auxiliary Activity family 9 catalytic domain-containing protein" evidence="7">
    <location>
        <begin position="22"/>
        <end position="320"/>
    </location>
</feature>
<dbReference type="Proteomes" id="UP000664132">
    <property type="component" value="Unassembled WGS sequence"/>
</dbReference>
<evidence type="ECO:0000256" key="3">
    <source>
        <dbReference type="ARBA" id="ARBA00022525"/>
    </source>
</evidence>
<keyword evidence="4" id="KW-1015">Disulfide bond</keyword>
<evidence type="ECO:0000256" key="2">
    <source>
        <dbReference type="ARBA" id="ARBA00004613"/>
    </source>
</evidence>
<dbReference type="AlphaFoldDB" id="A0A8H7W3C6"/>
<feature type="domain" description="Auxiliary Activity family 9 catalytic" evidence="8">
    <location>
        <begin position="22"/>
        <end position="235"/>
    </location>
</feature>
<keyword evidence="7" id="KW-0732">Signal</keyword>
<dbReference type="Gene3D" id="2.70.50.70">
    <property type="match status" value="1"/>
</dbReference>
<evidence type="ECO:0000256" key="6">
    <source>
        <dbReference type="SAM" id="MobiDB-lite"/>
    </source>
</evidence>
<evidence type="ECO:0000259" key="8">
    <source>
        <dbReference type="Pfam" id="PF03443"/>
    </source>
</evidence>
<evidence type="ECO:0000256" key="1">
    <source>
        <dbReference type="ARBA" id="ARBA00001973"/>
    </source>
</evidence>
<evidence type="ECO:0000256" key="7">
    <source>
        <dbReference type="SAM" id="SignalP"/>
    </source>
</evidence>
<evidence type="ECO:0000313" key="9">
    <source>
        <dbReference type="EMBL" id="KAG4416201.1"/>
    </source>
</evidence>
<dbReference type="CDD" id="cd21175">
    <property type="entry name" value="LPMO_AA9"/>
    <property type="match status" value="1"/>
</dbReference>
<dbReference type="InterPro" id="IPR005103">
    <property type="entry name" value="AA9_LPMO"/>
</dbReference>
<dbReference type="Pfam" id="PF03443">
    <property type="entry name" value="AA9"/>
    <property type="match status" value="1"/>
</dbReference>
<dbReference type="PANTHER" id="PTHR33353">
    <property type="entry name" value="PUTATIVE (AFU_ORTHOLOGUE AFUA_1G12560)-RELATED"/>
    <property type="match status" value="1"/>
</dbReference>
<sequence length="320" mass="32125">MPSMKNTALFGLLATVAKVAAHGFVDEITVDGQSFTGYLVNSYPYMATAPESIGWSETSTDLGFVSPSQFATGDIICHNGAKNAALSAPVAAGGNVDLHWNTWPESHHGPVINYLANCGGDCATVDKATLKWFKISESGLLDNSAAPGTWASDALMANNLTGSVTIPSTIAPGNYVLRHEIIALHSAGQADGAQNYPFCVNLEVTGSGTDSPEGVLGTALYTPTDAGILVSIYTAGATYEIPGPALYAGGSGSGSTPVATSATAPVASSTAAPAATSAPAASAPAVSAAPTTLATAVKPTTTAAAPVETSAPVEEDDTCE</sequence>
<evidence type="ECO:0000313" key="10">
    <source>
        <dbReference type="Proteomes" id="UP000664132"/>
    </source>
</evidence>
<gene>
    <name evidence="9" type="ORF">IFR04_010658</name>
</gene>
<dbReference type="GO" id="GO:0005576">
    <property type="term" value="C:extracellular region"/>
    <property type="evidence" value="ECO:0007669"/>
    <property type="project" value="UniProtKB-SubCell"/>
</dbReference>
<dbReference type="PANTHER" id="PTHR33353:SF34">
    <property type="entry name" value="ENDO-BETA-1,4-GLUCANASE D"/>
    <property type="match status" value="1"/>
</dbReference>
<organism evidence="9 10">
    <name type="scientific">Cadophora malorum</name>
    <dbReference type="NCBI Taxonomy" id="108018"/>
    <lineage>
        <taxon>Eukaryota</taxon>
        <taxon>Fungi</taxon>
        <taxon>Dikarya</taxon>
        <taxon>Ascomycota</taxon>
        <taxon>Pezizomycotina</taxon>
        <taxon>Leotiomycetes</taxon>
        <taxon>Helotiales</taxon>
        <taxon>Ploettnerulaceae</taxon>
        <taxon>Cadophora</taxon>
    </lineage>
</organism>
<reference evidence="9" key="1">
    <citation type="submission" date="2021-02" db="EMBL/GenBank/DDBJ databases">
        <title>Genome sequence Cadophora malorum strain M34.</title>
        <authorList>
            <person name="Stefanovic E."/>
            <person name="Vu D."/>
            <person name="Scully C."/>
            <person name="Dijksterhuis J."/>
            <person name="Roader J."/>
            <person name="Houbraken J."/>
        </authorList>
    </citation>
    <scope>NUCLEOTIDE SEQUENCE</scope>
    <source>
        <strain evidence="9">M34</strain>
    </source>
</reference>
<accession>A0A8H7W3C6</accession>
<keyword evidence="10" id="KW-1185">Reference proteome</keyword>
<comment type="cofactor">
    <cofactor evidence="1">
        <name>Cu(2+)</name>
        <dbReference type="ChEBI" id="CHEBI:29036"/>
    </cofactor>
</comment>
<evidence type="ECO:0000256" key="4">
    <source>
        <dbReference type="ARBA" id="ARBA00023157"/>
    </source>
</evidence>
<comment type="caution">
    <text evidence="9">The sequence shown here is derived from an EMBL/GenBank/DDBJ whole genome shotgun (WGS) entry which is preliminary data.</text>
</comment>
<dbReference type="EMBL" id="JAFJYH010000194">
    <property type="protein sequence ID" value="KAG4416201.1"/>
    <property type="molecule type" value="Genomic_DNA"/>
</dbReference>
<keyword evidence="5" id="KW-0325">Glycoprotein</keyword>